<accession>A0A166E062</accession>
<dbReference type="Proteomes" id="UP000077275">
    <property type="component" value="Unassembled WGS sequence"/>
</dbReference>
<dbReference type="Pfam" id="PF00535">
    <property type="entry name" value="Glycos_transf_2"/>
    <property type="match status" value="1"/>
</dbReference>
<reference evidence="3 4" key="1">
    <citation type="submission" date="2016-04" db="EMBL/GenBank/DDBJ databases">
        <title>Genome sequence of Methanobrevibacter cuticularis DSM 11139.</title>
        <authorList>
            <person name="Poehlein A."/>
            <person name="Seedorf H."/>
            <person name="Daniel R."/>
        </authorList>
    </citation>
    <scope>NUCLEOTIDE SEQUENCE [LARGE SCALE GENOMIC DNA]</scope>
    <source>
        <strain evidence="3 4">DSM 11139</strain>
    </source>
</reference>
<evidence type="ECO:0000313" key="4">
    <source>
        <dbReference type="Proteomes" id="UP000077275"/>
    </source>
</evidence>
<keyword evidence="3" id="KW-0328">Glycosyltransferase</keyword>
<dbReference type="SUPFAM" id="SSF53448">
    <property type="entry name" value="Nucleotide-diphospho-sugar transferases"/>
    <property type="match status" value="1"/>
</dbReference>
<dbReference type="STRING" id="47311.MBCUT_10000"/>
<dbReference type="PATRIC" id="fig|47311.3.peg.1103"/>
<dbReference type="InterPro" id="IPR029044">
    <property type="entry name" value="Nucleotide-diphossugar_trans"/>
</dbReference>
<feature type="transmembrane region" description="Helical" evidence="1">
    <location>
        <begin position="270"/>
        <end position="289"/>
    </location>
</feature>
<dbReference type="AlphaFoldDB" id="A0A166E062"/>
<dbReference type="InterPro" id="IPR001173">
    <property type="entry name" value="Glyco_trans_2-like"/>
</dbReference>
<keyword evidence="4" id="KW-1185">Reference proteome</keyword>
<keyword evidence="1" id="KW-1133">Transmembrane helix</keyword>
<dbReference type="OrthoDB" id="46222at2157"/>
<dbReference type="PANTHER" id="PTHR43179:SF7">
    <property type="entry name" value="RHAMNOSYLTRANSFERASE WBBL"/>
    <property type="match status" value="1"/>
</dbReference>
<keyword evidence="3" id="KW-0808">Transferase</keyword>
<feature type="domain" description="Glycosyltransferase 2-like" evidence="2">
    <location>
        <begin position="4"/>
        <end position="133"/>
    </location>
</feature>
<dbReference type="PANTHER" id="PTHR43179">
    <property type="entry name" value="RHAMNOSYLTRANSFERASE WBBL"/>
    <property type="match status" value="1"/>
</dbReference>
<organism evidence="3 4">
    <name type="scientific">Methanobrevibacter cuticularis</name>
    <dbReference type="NCBI Taxonomy" id="47311"/>
    <lineage>
        <taxon>Archaea</taxon>
        <taxon>Methanobacteriati</taxon>
        <taxon>Methanobacteriota</taxon>
        <taxon>Methanomada group</taxon>
        <taxon>Methanobacteria</taxon>
        <taxon>Methanobacteriales</taxon>
        <taxon>Methanobacteriaceae</taxon>
        <taxon>Methanobrevibacter</taxon>
    </lineage>
</organism>
<sequence>MKLSVIIVNYKTYKLTKNTIISVLETVSMNNTEIILVDNNSNDGSLEKFRNFFSKEITDSKIKIIVSPENLGFAFANNSAIKSAKGTFILLLNSDTIVKNDTLANCVDYIENHDNVGALGCKILLPDGTLDKACKRSFPNPKNSFYKLFDLFNLNKNSRSNNYNLTNLDDDGIYEVDSLVGAFMLIRKETMDQIGLLDEDYFMYGEDIDYCYRIKEVGWKVIYYGKSEIIHYKGASSKKQKSKLLYEFYRAMYLFYNKHYKNEYSIITRIAVYLGIGVLFLVKLFLNIFKKQ</sequence>
<name>A0A166E062_9EURY</name>
<evidence type="ECO:0000256" key="1">
    <source>
        <dbReference type="SAM" id="Phobius"/>
    </source>
</evidence>
<dbReference type="RefSeq" id="WP_067259599.1">
    <property type="nucleotide sequence ID" value="NZ_LWMW01000098.1"/>
</dbReference>
<keyword evidence="1" id="KW-0812">Transmembrane</keyword>
<dbReference type="GO" id="GO:0102096">
    <property type="term" value="F:decaprenyl-N-acetyl-alpha-D-glucosaminyl-pyrophosphate:dTDP-alpha-L-rhamnose rhamnosyltransferase activity"/>
    <property type="evidence" value="ECO:0007669"/>
    <property type="project" value="UniProtKB-EC"/>
</dbReference>
<gene>
    <name evidence="3" type="primary">wbbL_2</name>
    <name evidence="3" type="ORF">MBCUT_10000</name>
</gene>
<dbReference type="EMBL" id="LWMW01000098">
    <property type="protein sequence ID" value="KZX16134.1"/>
    <property type="molecule type" value="Genomic_DNA"/>
</dbReference>
<dbReference type="CDD" id="cd04186">
    <property type="entry name" value="GT_2_like_c"/>
    <property type="match status" value="1"/>
</dbReference>
<comment type="caution">
    <text evidence="3">The sequence shown here is derived from an EMBL/GenBank/DDBJ whole genome shotgun (WGS) entry which is preliminary data.</text>
</comment>
<dbReference type="Gene3D" id="3.90.550.10">
    <property type="entry name" value="Spore Coat Polysaccharide Biosynthesis Protein SpsA, Chain A"/>
    <property type="match status" value="1"/>
</dbReference>
<dbReference type="EC" id="2.4.1.289" evidence="3"/>
<evidence type="ECO:0000259" key="2">
    <source>
        <dbReference type="Pfam" id="PF00535"/>
    </source>
</evidence>
<keyword evidence="1" id="KW-0472">Membrane</keyword>
<protein>
    <submittedName>
        <fullName evidence="3">N-acetylglucosaminyl-diphospho-decaprenol L-rhamnosyltransferase</fullName>
        <ecNumber evidence="3">2.4.1.289</ecNumber>
    </submittedName>
</protein>
<evidence type="ECO:0000313" key="3">
    <source>
        <dbReference type="EMBL" id="KZX16134.1"/>
    </source>
</evidence>
<proteinExistence type="predicted"/>